<dbReference type="InterPro" id="IPR036046">
    <property type="entry name" value="Acylphosphatase-like_dom_sf"/>
</dbReference>
<dbReference type="PROSITE" id="PS51160">
    <property type="entry name" value="ACYLPHOSPHATASE_3"/>
    <property type="match status" value="1"/>
</dbReference>
<feature type="compositionally biased region" description="Low complexity" evidence="6">
    <location>
        <begin position="71"/>
        <end position="81"/>
    </location>
</feature>
<gene>
    <name evidence="8" type="ORF">LWI28_006537</name>
</gene>
<feature type="active site" evidence="4">
    <location>
        <position position="114"/>
    </location>
</feature>
<accession>A0AAD5I5T6</accession>
<dbReference type="InterPro" id="IPR020456">
    <property type="entry name" value="Acylphosphatase"/>
</dbReference>
<evidence type="ECO:0000256" key="6">
    <source>
        <dbReference type="SAM" id="MobiDB-lite"/>
    </source>
</evidence>
<feature type="compositionally biased region" description="Polar residues" evidence="6">
    <location>
        <begin position="82"/>
        <end position="98"/>
    </location>
</feature>
<dbReference type="SUPFAM" id="SSF54975">
    <property type="entry name" value="Acylphosphatase/BLUF domain-like"/>
    <property type="match status" value="1"/>
</dbReference>
<comment type="catalytic activity">
    <reaction evidence="4">
        <text>an acyl phosphate + H2O = a carboxylate + phosphate + H(+)</text>
        <dbReference type="Rhea" id="RHEA:14965"/>
        <dbReference type="ChEBI" id="CHEBI:15377"/>
        <dbReference type="ChEBI" id="CHEBI:15378"/>
        <dbReference type="ChEBI" id="CHEBI:29067"/>
        <dbReference type="ChEBI" id="CHEBI:43474"/>
        <dbReference type="ChEBI" id="CHEBI:59918"/>
        <dbReference type="EC" id="3.6.1.7"/>
    </reaction>
</comment>
<dbReference type="GO" id="GO:0009733">
    <property type="term" value="P:response to auxin"/>
    <property type="evidence" value="ECO:0007669"/>
    <property type="project" value="InterPro"/>
</dbReference>
<proteinExistence type="inferred from homology"/>
<evidence type="ECO:0000256" key="5">
    <source>
        <dbReference type="RuleBase" id="RU004168"/>
    </source>
</evidence>
<dbReference type="Proteomes" id="UP001064489">
    <property type="component" value="Chromosome 11"/>
</dbReference>
<dbReference type="EMBL" id="JAJSOW010000108">
    <property type="protein sequence ID" value="KAI9153133.1"/>
    <property type="molecule type" value="Genomic_DNA"/>
</dbReference>
<evidence type="ECO:0000259" key="7">
    <source>
        <dbReference type="PROSITE" id="PS51160"/>
    </source>
</evidence>
<dbReference type="InterPro" id="IPR003676">
    <property type="entry name" value="SAUR_fam"/>
</dbReference>
<dbReference type="InterPro" id="IPR001792">
    <property type="entry name" value="Acylphosphatase-like_dom"/>
</dbReference>
<reference evidence="8" key="2">
    <citation type="submission" date="2023-02" db="EMBL/GenBank/DDBJ databases">
        <authorList>
            <person name="Swenson N.G."/>
            <person name="Wegrzyn J.L."/>
            <person name="Mcevoy S.L."/>
        </authorList>
    </citation>
    <scope>NUCLEOTIDE SEQUENCE</scope>
    <source>
        <strain evidence="8">91603</strain>
        <tissue evidence="8">Leaf</tissue>
    </source>
</reference>
<feature type="domain" description="Acylphosphatase-like" evidence="7">
    <location>
        <begin position="99"/>
        <end position="193"/>
    </location>
</feature>
<dbReference type="AlphaFoldDB" id="A0AAD5I5T6"/>
<protein>
    <recommendedName>
        <fullName evidence="4">acylphosphatase</fullName>
        <ecNumber evidence="4">3.6.1.7</ecNumber>
    </recommendedName>
</protein>
<feature type="region of interest" description="Disordered" evidence="6">
    <location>
        <begin position="71"/>
        <end position="98"/>
    </location>
</feature>
<evidence type="ECO:0000313" key="9">
    <source>
        <dbReference type="Proteomes" id="UP001064489"/>
    </source>
</evidence>
<dbReference type="PANTHER" id="PTHR47268:SF4">
    <property type="entry name" value="ACYLPHOSPHATASE"/>
    <property type="match status" value="1"/>
</dbReference>
<feature type="active site" evidence="4">
    <location>
        <position position="132"/>
    </location>
</feature>
<dbReference type="Gene3D" id="3.30.70.100">
    <property type="match status" value="1"/>
</dbReference>
<keyword evidence="3" id="KW-0341">Growth regulation</keyword>
<dbReference type="PROSITE" id="PS00151">
    <property type="entry name" value="ACYLPHOSPHATASE_2"/>
    <property type="match status" value="1"/>
</dbReference>
<comment type="similarity">
    <text evidence="1">Belongs to the ARG7 family.</text>
</comment>
<organism evidence="8 9">
    <name type="scientific">Acer negundo</name>
    <name type="common">Box elder</name>
    <dbReference type="NCBI Taxonomy" id="4023"/>
    <lineage>
        <taxon>Eukaryota</taxon>
        <taxon>Viridiplantae</taxon>
        <taxon>Streptophyta</taxon>
        <taxon>Embryophyta</taxon>
        <taxon>Tracheophyta</taxon>
        <taxon>Spermatophyta</taxon>
        <taxon>Magnoliopsida</taxon>
        <taxon>eudicotyledons</taxon>
        <taxon>Gunneridae</taxon>
        <taxon>Pentapetalae</taxon>
        <taxon>rosids</taxon>
        <taxon>malvids</taxon>
        <taxon>Sapindales</taxon>
        <taxon>Sapindaceae</taxon>
        <taxon>Hippocastanoideae</taxon>
        <taxon>Acereae</taxon>
        <taxon>Acer</taxon>
    </lineage>
</organism>
<dbReference type="InterPro" id="IPR017968">
    <property type="entry name" value="Acylphosphatase_CS"/>
</dbReference>
<dbReference type="Pfam" id="PF00708">
    <property type="entry name" value="Acylphosphatase"/>
    <property type="match status" value="1"/>
</dbReference>
<evidence type="ECO:0000256" key="2">
    <source>
        <dbReference type="ARBA" id="ARBA00022473"/>
    </source>
</evidence>
<keyword evidence="2" id="KW-0217">Developmental protein</keyword>
<evidence type="ECO:0000256" key="1">
    <source>
        <dbReference type="ARBA" id="ARBA00006974"/>
    </source>
</evidence>
<sequence>MASSTIPQQQQLLTRFLTSGSIKIWCINDAANTHRLTNLITSHSHSLHHPLSLRRRFTLSNISLPSLLTPRSPSLRHSLSSMTTPQASTNPPQSASTKTVRVVIKGRVQGVFYRNWTIENATQLGLKGWVRNRRDGSVEALFSGNPDSVQDMEQRCRRGPRDAMVTGLEVFPCNDDPGILLTITRGCTFVATAPDTDTAAAADDYDDLGPLSEDLPLDVKEGHFVVHTIDDGELKRFVIGLDYLAHPRFTKLLELAEEEFGFQQAGVLAIPCRSNVLQRILEN</sequence>
<evidence type="ECO:0000313" key="8">
    <source>
        <dbReference type="EMBL" id="KAI9153133.1"/>
    </source>
</evidence>
<dbReference type="PRINTS" id="PR00112">
    <property type="entry name" value="ACYLPHPHTASE"/>
</dbReference>
<dbReference type="EC" id="3.6.1.7" evidence="4"/>
<keyword evidence="4" id="KW-0378">Hydrolase</keyword>
<evidence type="ECO:0000256" key="4">
    <source>
        <dbReference type="PROSITE-ProRule" id="PRU00520"/>
    </source>
</evidence>
<name>A0AAD5I5T6_ACENE</name>
<dbReference type="Pfam" id="PF02519">
    <property type="entry name" value="Auxin_inducible"/>
    <property type="match status" value="1"/>
</dbReference>
<evidence type="ECO:0000256" key="3">
    <source>
        <dbReference type="ARBA" id="ARBA00022604"/>
    </source>
</evidence>
<dbReference type="PANTHER" id="PTHR47268">
    <property type="entry name" value="ACYLPHOSPHATASE"/>
    <property type="match status" value="1"/>
</dbReference>
<comment type="similarity">
    <text evidence="5">Belongs to the acylphosphatase family.</text>
</comment>
<comment type="caution">
    <text evidence="8">The sequence shown here is derived from an EMBL/GenBank/DDBJ whole genome shotgun (WGS) entry which is preliminary data.</text>
</comment>
<reference evidence="8" key="1">
    <citation type="journal article" date="2022" name="Plant J.">
        <title>Strategies of tolerance reflected in two North American maple genomes.</title>
        <authorList>
            <person name="McEvoy S.L."/>
            <person name="Sezen U.U."/>
            <person name="Trouern-Trend A."/>
            <person name="McMahon S.M."/>
            <person name="Schaberg P.G."/>
            <person name="Yang J."/>
            <person name="Wegrzyn J.L."/>
            <person name="Swenson N.G."/>
        </authorList>
    </citation>
    <scope>NUCLEOTIDE SEQUENCE</scope>
    <source>
        <strain evidence="8">91603</strain>
    </source>
</reference>
<keyword evidence="9" id="KW-1185">Reference proteome</keyword>
<dbReference type="GO" id="GO:0003998">
    <property type="term" value="F:acylphosphatase activity"/>
    <property type="evidence" value="ECO:0007669"/>
    <property type="project" value="UniProtKB-EC"/>
</dbReference>